<gene>
    <name evidence="2" type="ORF">J5A65_12270</name>
</gene>
<organism evidence="2 3">
    <name type="scientific">Arachnia rubra</name>
    <dbReference type="NCBI Taxonomy" id="1547448"/>
    <lineage>
        <taxon>Bacteria</taxon>
        <taxon>Bacillati</taxon>
        <taxon>Actinomycetota</taxon>
        <taxon>Actinomycetes</taxon>
        <taxon>Propionibacteriales</taxon>
        <taxon>Propionibacteriaceae</taxon>
        <taxon>Arachnia</taxon>
    </lineage>
</organism>
<dbReference type="InterPro" id="IPR013217">
    <property type="entry name" value="Methyltransf_12"/>
</dbReference>
<keyword evidence="2" id="KW-0808">Transferase</keyword>
<dbReference type="Gene3D" id="3.40.50.150">
    <property type="entry name" value="Vaccinia Virus protein VP39"/>
    <property type="match status" value="1"/>
</dbReference>
<dbReference type="Proteomes" id="UP000678513">
    <property type="component" value="Chromosome"/>
</dbReference>
<dbReference type="GO" id="GO:0032259">
    <property type="term" value="P:methylation"/>
    <property type="evidence" value="ECO:0007669"/>
    <property type="project" value="UniProtKB-KW"/>
</dbReference>
<evidence type="ECO:0000313" key="3">
    <source>
        <dbReference type="Proteomes" id="UP000678513"/>
    </source>
</evidence>
<accession>A0ABX7Y3D9</accession>
<dbReference type="Pfam" id="PF08242">
    <property type="entry name" value="Methyltransf_12"/>
    <property type="match status" value="1"/>
</dbReference>
<dbReference type="SUPFAM" id="SSF53335">
    <property type="entry name" value="S-adenosyl-L-methionine-dependent methyltransferases"/>
    <property type="match status" value="1"/>
</dbReference>
<proteinExistence type="predicted"/>
<dbReference type="GO" id="GO:0008168">
    <property type="term" value="F:methyltransferase activity"/>
    <property type="evidence" value="ECO:0007669"/>
    <property type="project" value="UniProtKB-KW"/>
</dbReference>
<evidence type="ECO:0000313" key="2">
    <source>
        <dbReference type="EMBL" id="QUC07690.1"/>
    </source>
</evidence>
<reference evidence="2 3" key="1">
    <citation type="submission" date="2021-03" db="EMBL/GenBank/DDBJ databases">
        <title>Human Oral Microbial Genomes.</title>
        <authorList>
            <person name="Johnston C.D."/>
            <person name="Chen T."/>
            <person name="Dewhirst F.E."/>
        </authorList>
    </citation>
    <scope>NUCLEOTIDE SEQUENCE [LARGE SCALE GENOMIC DNA]</scope>
    <source>
        <strain evidence="2 3">DSMZ 100122</strain>
    </source>
</reference>
<keyword evidence="3" id="KW-1185">Reference proteome</keyword>
<protein>
    <submittedName>
        <fullName evidence="2">Class I SAM-dependent methyltransferase</fullName>
    </submittedName>
</protein>
<dbReference type="CDD" id="cd02440">
    <property type="entry name" value="AdoMet_MTases"/>
    <property type="match status" value="1"/>
</dbReference>
<dbReference type="RefSeq" id="WP_212322367.1">
    <property type="nucleotide sequence ID" value="NZ_AP024463.1"/>
</dbReference>
<feature type="domain" description="Methyltransferase type 12" evidence="1">
    <location>
        <begin position="35"/>
        <end position="136"/>
    </location>
</feature>
<name>A0ABX7Y3D9_9ACTN</name>
<dbReference type="InterPro" id="IPR029063">
    <property type="entry name" value="SAM-dependent_MTases_sf"/>
</dbReference>
<sequence length="239" mass="26825">MWERQQDAYVAHRAQRFNIMLDAISYTHPEVRLVLDIGGGLGSFSKLILQHFPNATVLTLDYDPALLKLARHNLHDYTRRSKIVEANLVDPTWPESLGRAEPEVIVSSTALHWLSSAELVALYEQLAGILPAGGLFFNADHLSHTTAGAFFHTVSAADDARQQSVFDSGVPDWADWWDELREIDGFEHLIAERDRRFAGGTDNQDATAALHIEALRVAGFTESGTLWQYFDDYVVYGVR</sequence>
<evidence type="ECO:0000259" key="1">
    <source>
        <dbReference type="Pfam" id="PF08242"/>
    </source>
</evidence>
<keyword evidence="2" id="KW-0489">Methyltransferase</keyword>
<dbReference type="EMBL" id="CP072384">
    <property type="protein sequence ID" value="QUC07690.1"/>
    <property type="molecule type" value="Genomic_DNA"/>
</dbReference>